<dbReference type="EMBL" id="BK014798">
    <property type="protein sequence ID" value="DAD76302.1"/>
    <property type="molecule type" value="Genomic_DNA"/>
</dbReference>
<protein>
    <submittedName>
        <fullName evidence="1">Uncharacterized protein</fullName>
    </submittedName>
</protein>
<name>A0A8S5M293_9CAUD</name>
<organism evidence="1">
    <name type="scientific">Siphoviridae sp. cttDR14</name>
    <dbReference type="NCBI Taxonomy" id="2826490"/>
    <lineage>
        <taxon>Viruses</taxon>
        <taxon>Duplodnaviria</taxon>
        <taxon>Heunggongvirae</taxon>
        <taxon>Uroviricota</taxon>
        <taxon>Caudoviricetes</taxon>
    </lineage>
</organism>
<sequence>MIQPYTDSYLSYDEKKNQYILTPKAILDAYGIDLNGEAVDPDNLTAVRAILARVSTIVYAFIHSFNADNVTQDLMIAGTQEGRQMIFDALLEQFIYMRANGDMSLTDRTKAAAPLLQTILELRFFEYEPYKVKYSVLYSGRFPFILKNE</sequence>
<accession>A0A8S5M293</accession>
<proteinExistence type="predicted"/>
<evidence type="ECO:0000313" key="1">
    <source>
        <dbReference type="EMBL" id="DAD76302.1"/>
    </source>
</evidence>
<reference evidence="1" key="1">
    <citation type="journal article" date="2021" name="Proc. Natl. Acad. Sci. U.S.A.">
        <title>A Catalog of Tens of Thousands of Viruses from Human Metagenomes Reveals Hidden Associations with Chronic Diseases.</title>
        <authorList>
            <person name="Tisza M.J."/>
            <person name="Buck C.B."/>
        </authorList>
    </citation>
    <scope>NUCLEOTIDE SEQUENCE</scope>
    <source>
        <strain evidence="1">CttDR14</strain>
    </source>
</reference>